<dbReference type="InterPro" id="IPR036907">
    <property type="entry name" value="5'-Nucleotdase_C_sf"/>
</dbReference>
<keyword evidence="15" id="KW-1185">Reference proteome</keyword>
<dbReference type="InterPro" id="IPR004843">
    <property type="entry name" value="Calcineurin-like_PHP"/>
</dbReference>
<dbReference type="PRINTS" id="PR01607">
    <property type="entry name" value="APYRASEFAMLY"/>
</dbReference>
<dbReference type="InterPro" id="IPR041827">
    <property type="entry name" value="CpdB_N"/>
</dbReference>
<evidence type="ECO:0000256" key="4">
    <source>
        <dbReference type="ARBA" id="ARBA00004196"/>
    </source>
</evidence>
<dbReference type="GO" id="GO:0000166">
    <property type="term" value="F:nucleotide binding"/>
    <property type="evidence" value="ECO:0007669"/>
    <property type="project" value="UniProtKB-KW"/>
</dbReference>
<evidence type="ECO:0000256" key="9">
    <source>
        <dbReference type="ARBA" id="ARBA00022801"/>
    </source>
</evidence>
<evidence type="ECO:0000259" key="12">
    <source>
        <dbReference type="Pfam" id="PF00149"/>
    </source>
</evidence>
<dbReference type="GO" id="GO:0030288">
    <property type="term" value="C:outer membrane-bounded periplasmic space"/>
    <property type="evidence" value="ECO:0007669"/>
    <property type="project" value="TreeGrafter"/>
</dbReference>
<sequence length="520" mass="57369">MELTILETSDLHGYLFPTTYQKRNMDEPFGILKAATVFKEERKKAKGPVFTVENGDYIQGSSLSYYLAKQRKDPAELMQALNAMKYDVGVLGNHSFNYGLEYLKKGIAAADFPVMSANILNTHNEPAFGKGYGVFEKEGVKIGFLGLTTQYISQWEHPNHYAGLHFQSAVECAKEIVPLLREAADIVVVSYHGGFERDLKTGEPTEVLTGENEGYQLLSEVAGIDVLLTGHQHRVIAENVNGVAVIQPSDKGSYVGKVVVQLEQKADGYVVVSMVPSLISVAEVECDSELKQHFEPLHNEVEDWLDQTVGVVKGDMHITDPHQVRVKEHPYIELIQKVQMHATGTSISGTALFNNLGTGFGNTITTRDIVTNYIYPNTLAVLAITGADLKAALEQSAGYFALESDGSIGVNPDFMDPKPQHYNYDMYEGVEYTIDVSKPIGSRIVELTKDGKPISEDEPLEVVTNQYRAVGGGDYMMFDASKIVREVTTDMSELIGEYIKKNPVIDATVNDNFKVMNGEG</sequence>
<dbReference type="SUPFAM" id="SSF55816">
    <property type="entry name" value="5'-nucleotidase (syn. UDP-sugar hydrolase), C-terminal domain"/>
    <property type="match status" value="1"/>
</dbReference>
<dbReference type="InterPro" id="IPR008334">
    <property type="entry name" value="5'-Nucleotdase_C"/>
</dbReference>
<evidence type="ECO:0000259" key="13">
    <source>
        <dbReference type="Pfam" id="PF02872"/>
    </source>
</evidence>
<organism evidence="14 15">
    <name type="scientific">Desemzia incerta</name>
    <dbReference type="NCBI Taxonomy" id="82801"/>
    <lineage>
        <taxon>Bacteria</taxon>
        <taxon>Bacillati</taxon>
        <taxon>Bacillota</taxon>
        <taxon>Bacilli</taxon>
        <taxon>Lactobacillales</taxon>
        <taxon>Carnobacteriaceae</taxon>
        <taxon>Desemzia</taxon>
    </lineage>
</organism>
<evidence type="ECO:0000256" key="11">
    <source>
        <dbReference type="RuleBase" id="RU362119"/>
    </source>
</evidence>
<dbReference type="GO" id="GO:0046872">
    <property type="term" value="F:metal ion binding"/>
    <property type="evidence" value="ECO:0007669"/>
    <property type="project" value="UniProtKB-KW"/>
</dbReference>
<keyword evidence="9 11" id="KW-0378">Hydrolase</keyword>
<evidence type="ECO:0000256" key="3">
    <source>
        <dbReference type="ARBA" id="ARBA00001968"/>
    </source>
</evidence>
<dbReference type="Gene3D" id="3.90.780.10">
    <property type="entry name" value="5'-Nucleotidase, C-terminal domain"/>
    <property type="match status" value="1"/>
</dbReference>
<dbReference type="STRING" id="82801.SAMN04488506_2073"/>
<dbReference type="OrthoDB" id="9801679at2"/>
<dbReference type="PANTHER" id="PTHR11575:SF6">
    <property type="entry name" value="2',3'-CYCLIC-NUCLEOTIDE 2'-PHOSPHODIESTERASE_3'-NUCLEOTIDASE"/>
    <property type="match status" value="1"/>
</dbReference>
<keyword evidence="7" id="KW-0732">Signal</keyword>
<evidence type="ECO:0000313" key="15">
    <source>
        <dbReference type="Proteomes" id="UP000199136"/>
    </source>
</evidence>
<dbReference type="GO" id="GO:0008663">
    <property type="term" value="F:2',3'-cyclic-nucleotide 2'-phosphodiesterase activity"/>
    <property type="evidence" value="ECO:0007669"/>
    <property type="project" value="UniProtKB-EC"/>
</dbReference>
<name>A0A1I5YKG5_9LACT</name>
<reference evidence="14 15" key="1">
    <citation type="submission" date="2016-10" db="EMBL/GenBank/DDBJ databases">
        <authorList>
            <person name="de Groot N.N."/>
        </authorList>
    </citation>
    <scope>NUCLEOTIDE SEQUENCE [LARGE SCALE GENOMIC DNA]</scope>
    <source>
        <strain evidence="14 15">DSM 20581</strain>
    </source>
</reference>
<gene>
    <name evidence="14" type="ORF">SAMN04488506_2073</name>
</gene>
<evidence type="ECO:0000256" key="8">
    <source>
        <dbReference type="ARBA" id="ARBA00022741"/>
    </source>
</evidence>
<comment type="similarity">
    <text evidence="5 11">Belongs to the 5'-nucleotidase family.</text>
</comment>
<comment type="cofactor">
    <cofactor evidence="3">
        <name>a divalent metal cation</name>
        <dbReference type="ChEBI" id="CHEBI:60240"/>
    </cofactor>
</comment>
<feature type="domain" description="5'-Nucleotidase C-terminal" evidence="13">
    <location>
        <begin position="322"/>
        <end position="479"/>
    </location>
</feature>
<dbReference type="AlphaFoldDB" id="A0A1I5YKG5"/>
<keyword evidence="8 11" id="KW-0547">Nucleotide-binding</keyword>
<dbReference type="PANTHER" id="PTHR11575">
    <property type="entry name" value="5'-NUCLEOTIDASE-RELATED"/>
    <property type="match status" value="1"/>
</dbReference>
<dbReference type="InterPro" id="IPR006179">
    <property type="entry name" value="5_nucleotidase/apyrase"/>
</dbReference>
<dbReference type="PROSITE" id="PS00785">
    <property type="entry name" value="5_NUCLEOTIDASE_1"/>
    <property type="match status" value="1"/>
</dbReference>
<keyword evidence="10" id="KW-0511">Multifunctional enzyme</keyword>
<evidence type="ECO:0000256" key="2">
    <source>
        <dbReference type="ARBA" id="ARBA00001730"/>
    </source>
</evidence>
<dbReference type="EMBL" id="FOXW01000009">
    <property type="protein sequence ID" value="SFQ44682.1"/>
    <property type="molecule type" value="Genomic_DNA"/>
</dbReference>
<feature type="domain" description="Calcineurin-like phosphoesterase" evidence="12">
    <location>
        <begin position="4"/>
        <end position="234"/>
    </location>
</feature>
<comment type="subcellular location">
    <subcellularLocation>
        <location evidence="4">Cell envelope</location>
    </subcellularLocation>
</comment>
<keyword evidence="6" id="KW-0479">Metal-binding</keyword>
<dbReference type="GO" id="GO:0008254">
    <property type="term" value="F:3'-nucleotidase activity"/>
    <property type="evidence" value="ECO:0007669"/>
    <property type="project" value="UniProtKB-EC"/>
</dbReference>
<evidence type="ECO:0000313" key="14">
    <source>
        <dbReference type="EMBL" id="SFQ44682.1"/>
    </source>
</evidence>
<comment type="catalytic activity">
    <reaction evidence="2">
        <text>a nucleoside 2',3'-cyclic phosphate + H2O = a nucleoside 3'-phosphate + H(+)</text>
        <dbReference type="Rhea" id="RHEA:19621"/>
        <dbReference type="ChEBI" id="CHEBI:15377"/>
        <dbReference type="ChEBI" id="CHEBI:15378"/>
        <dbReference type="ChEBI" id="CHEBI:66949"/>
        <dbReference type="ChEBI" id="CHEBI:66954"/>
        <dbReference type="EC" id="3.1.4.16"/>
    </reaction>
</comment>
<dbReference type="Gene3D" id="3.60.21.10">
    <property type="match status" value="1"/>
</dbReference>
<comment type="catalytic activity">
    <reaction evidence="1">
        <text>a ribonucleoside 3'-phosphate + H2O = a ribonucleoside + phosphate</text>
        <dbReference type="Rhea" id="RHEA:10144"/>
        <dbReference type="ChEBI" id="CHEBI:13197"/>
        <dbReference type="ChEBI" id="CHEBI:15377"/>
        <dbReference type="ChEBI" id="CHEBI:18254"/>
        <dbReference type="ChEBI" id="CHEBI:43474"/>
        <dbReference type="EC" id="3.1.3.6"/>
    </reaction>
</comment>
<evidence type="ECO:0000256" key="6">
    <source>
        <dbReference type="ARBA" id="ARBA00022723"/>
    </source>
</evidence>
<dbReference type="Pfam" id="PF02872">
    <property type="entry name" value="5_nucleotid_C"/>
    <property type="match status" value="1"/>
</dbReference>
<evidence type="ECO:0000256" key="5">
    <source>
        <dbReference type="ARBA" id="ARBA00006654"/>
    </source>
</evidence>
<dbReference type="Proteomes" id="UP000199136">
    <property type="component" value="Unassembled WGS sequence"/>
</dbReference>
<evidence type="ECO:0000256" key="1">
    <source>
        <dbReference type="ARBA" id="ARBA00000527"/>
    </source>
</evidence>
<dbReference type="Pfam" id="PF00149">
    <property type="entry name" value="Metallophos"/>
    <property type="match status" value="1"/>
</dbReference>
<dbReference type="InterPro" id="IPR006146">
    <property type="entry name" value="5'-Nucleotdase_CS"/>
</dbReference>
<dbReference type="CDD" id="cd07410">
    <property type="entry name" value="MPP_CpdB_N"/>
    <property type="match status" value="1"/>
</dbReference>
<dbReference type="GO" id="GO:0009166">
    <property type="term" value="P:nucleotide catabolic process"/>
    <property type="evidence" value="ECO:0007669"/>
    <property type="project" value="InterPro"/>
</dbReference>
<evidence type="ECO:0000256" key="10">
    <source>
        <dbReference type="ARBA" id="ARBA00023268"/>
    </source>
</evidence>
<accession>A0A1I5YKG5</accession>
<proteinExistence type="inferred from homology"/>
<dbReference type="SUPFAM" id="SSF56300">
    <property type="entry name" value="Metallo-dependent phosphatases"/>
    <property type="match status" value="1"/>
</dbReference>
<dbReference type="InterPro" id="IPR029052">
    <property type="entry name" value="Metallo-depent_PP-like"/>
</dbReference>
<evidence type="ECO:0000256" key="7">
    <source>
        <dbReference type="ARBA" id="ARBA00022729"/>
    </source>
</evidence>
<protein>
    <submittedName>
        <fullName evidence="14">2',3'-cyclic-nucleotide 2'-phosphodiesterase / 3'-nucleotidase</fullName>
    </submittedName>
</protein>
<dbReference type="RefSeq" id="WP_092481084.1">
    <property type="nucleotide sequence ID" value="NZ_FOXW01000009.1"/>
</dbReference>